<dbReference type="EMBL" id="FR872582">
    <property type="protein sequence ID" value="CCB88620.1"/>
    <property type="molecule type" value="Genomic_DNA"/>
</dbReference>
<proteinExistence type="predicted"/>
<evidence type="ECO:0000313" key="3">
    <source>
        <dbReference type="Proteomes" id="UP000000496"/>
    </source>
</evidence>
<dbReference type="InterPro" id="IPR007825">
    <property type="entry name" value="Major_OMP_Legionella"/>
</dbReference>
<keyword evidence="3" id="KW-1185">Reference proteome</keyword>
<name>F8L7A0_SIMNZ</name>
<keyword evidence="1" id="KW-0732">Signal</keyword>
<dbReference type="RefSeq" id="WP_013943087.1">
    <property type="nucleotide sequence ID" value="NC_015713.1"/>
</dbReference>
<gene>
    <name evidence="2" type="ordered locus">SNE_A07430</name>
</gene>
<accession>F8L7A0</accession>
<dbReference type="OrthoDB" id="20745at2"/>
<dbReference type="HOGENOM" id="CLU_059550_0_0_0"/>
<evidence type="ECO:0000313" key="2">
    <source>
        <dbReference type="EMBL" id="CCB88620.1"/>
    </source>
</evidence>
<dbReference type="AlphaFoldDB" id="F8L7A0"/>
<feature type="chain" id="PRO_5003379244" evidence="1">
    <location>
        <begin position="22"/>
        <end position="373"/>
    </location>
</feature>
<dbReference type="Proteomes" id="UP000000496">
    <property type="component" value="Chromosome gsn.131"/>
</dbReference>
<organism evidence="2 3">
    <name type="scientific">Simkania negevensis (strain ATCC VR-1471 / DSM 27360 / Z)</name>
    <dbReference type="NCBI Taxonomy" id="331113"/>
    <lineage>
        <taxon>Bacteria</taxon>
        <taxon>Pseudomonadati</taxon>
        <taxon>Chlamydiota</taxon>
        <taxon>Chlamydiia</taxon>
        <taxon>Parachlamydiales</taxon>
        <taxon>Simkaniaceae</taxon>
        <taxon>Simkania</taxon>
    </lineage>
</organism>
<reference evidence="2 3" key="2">
    <citation type="journal article" date="2011" name="Mol. Biol. Evol.">
        <title>Unity in variety--the pan-genome of the Chlamydiae.</title>
        <authorList>
            <person name="Collingro A."/>
            <person name="Tischler P."/>
            <person name="Weinmaier T."/>
            <person name="Penz T."/>
            <person name="Heinz E."/>
            <person name="Brunham R.C."/>
            <person name="Read T.D."/>
            <person name="Bavoil P.M."/>
            <person name="Sachse K."/>
            <person name="Kahane S."/>
            <person name="Friedman M.G."/>
            <person name="Rattei T."/>
            <person name="Myers G.S."/>
            <person name="Horn M."/>
        </authorList>
    </citation>
    <scope>NUCLEOTIDE SEQUENCE [LARGE SCALE GENOMIC DNA]</scope>
    <source>
        <strain evidence="3">ATCC VR-1471 / Z</strain>
    </source>
</reference>
<sequence>MKKAFQAMTLAFAAICGSAVAEQNAPDMGPPPNRDIMTQSAQGCLSEGFSFQAEFLWWRAIMDDLEYAIKTKEPLPIFQAFPVTISGDVKEPEFNFEPGVRLAAGYDFGRDNWDLFLTWTYHYTKATDRFSPIVADPTIAPLTSMIAFDLKLDVLDNNAPNAPNFGNLIVSADGSTQWQIRLNTLDFESGYDYFFSHRFSIRPHLGLKAAWIDMHYQVKHNTMLIVHNFISDSLAHGSGRGDSDYWSVGPRFGLDGYLHIGWGFSLYGKISGALLYGEYDTKYRIVVDNLTDPSQNQDITVRQDSSYHLRPMSQLAMGLEWGYCFSQNYFLGLYIGWETQYWWNQLEIPFLTSFQPDGDLTFSGLDVGIRFDF</sequence>
<dbReference type="eggNOG" id="COG3468">
    <property type="taxonomic scope" value="Bacteria"/>
</dbReference>
<dbReference type="Pfam" id="PF05150">
    <property type="entry name" value="Legionella_OMP"/>
    <property type="match status" value="1"/>
</dbReference>
<feature type="signal peptide" evidence="1">
    <location>
        <begin position="1"/>
        <end position="21"/>
    </location>
</feature>
<reference key="1">
    <citation type="journal article" date="2011" name="Mol. Biol. Evol.">
        <title>Unity in variety -- the pan-genome of the Chlamydiae.</title>
        <authorList>
            <person name="Collingro A."/>
            <person name="Tischler P."/>
            <person name="Weinmaier T."/>
            <person name="Penz T."/>
            <person name="Heinz E."/>
            <person name="Brunham R.C."/>
            <person name="Read T.D."/>
            <person name="Bavoil P.M."/>
            <person name="Sachse K."/>
            <person name="Kahane S."/>
            <person name="Friedman M.G."/>
            <person name="Rattei T."/>
            <person name="Myers G.S.A."/>
            <person name="Horn M."/>
        </authorList>
    </citation>
    <scope>NUCLEOTIDE SEQUENCE</scope>
    <source>
        <strain>Z</strain>
    </source>
</reference>
<evidence type="ECO:0000256" key="1">
    <source>
        <dbReference type="SAM" id="SignalP"/>
    </source>
</evidence>
<dbReference type="KEGG" id="sng:SNE_A07430"/>
<protein>
    <submittedName>
        <fullName evidence="2">MOMP-like family protein</fullName>
    </submittedName>
</protein>
<dbReference type="STRING" id="331113.SNE_A07430"/>